<feature type="compositionally biased region" description="Basic and acidic residues" evidence="1">
    <location>
        <begin position="30"/>
        <end position="49"/>
    </location>
</feature>
<accession>A0A9E7KKT1</accession>
<dbReference type="EMBL" id="CP097509">
    <property type="protein sequence ID" value="URE18965.1"/>
    <property type="molecule type" value="Genomic_DNA"/>
</dbReference>
<gene>
    <name evidence="2" type="ORF">MUK42_06613</name>
</gene>
<evidence type="ECO:0000313" key="2">
    <source>
        <dbReference type="EMBL" id="URE18965.1"/>
    </source>
</evidence>
<protein>
    <submittedName>
        <fullName evidence="2">Uncharacterized protein</fullName>
    </submittedName>
</protein>
<feature type="compositionally biased region" description="Polar residues" evidence="1">
    <location>
        <begin position="192"/>
        <end position="201"/>
    </location>
</feature>
<organism evidence="2 3">
    <name type="scientific">Musa troglodytarum</name>
    <name type="common">fe'i banana</name>
    <dbReference type="NCBI Taxonomy" id="320322"/>
    <lineage>
        <taxon>Eukaryota</taxon>
        <taxon>Viridiplantae</taxon>
        <taxon>Streptophyta</taxon>
        <taxon>Embryophyta</taxon>
        <taxon>Tracheophyta</taxon>
        <taxon>Spermatophyta</taxon>
        <taxon>Magnoliopsida</taxon>
        <taxon>Liliopsida</taxon>
        <taxon>Zingiberales</taxon>
        <taxon>Musaceae</taxon>
        <taxon>Musa</taxon>
    </lineage>
</organism>
<feature type="region of interest" description="Disordered" evidence="1">
    <location>
        <begin position="149"/>
        <end position="201"/>
    </location>
</feature>
<reference evidence="2" key="1">
    <citation type="submission" date="2022-05" db="EMBL/GenBank/DDBJ databases">
        <title>The Musa troglodytarum L. genome provides insights into the mechanism of non-climacteric behaviour and enrichment of carotenoids.</title>
        <authorList>
            <person name="Wang J."/>
        </authorList>
    </citation>
    <scope>NUCLEOTIDE SEQUENCE</scope>
    <source>
        <tissue evidence="2">Leaf</tissue>
    </source>
</reference>
<feature type="region of interest" description="Disordered" evidence="1">
    <location>
        <begin position="1"/>
        <end position="108"/>
    </location>
</feature>
<sequence length="201" mass="21146">MDRGREKRSVVGHEVRDLPLLAGHQCGLLRDSEPDTDSGKTEYQAEKPTAEANPDNGEHRQASPALRRQGVPVQVPVPGEGAGVEPGQRGGGGGGSRHRRPVGQQRRYGTLEAVVGDVEGREAAEEAELVGYEPREDVGVEVEDVEVGAEREVGGNGAGEAVGGEVEDGEVEEGGELRGDGAGEGLRIPNNFGKNSLNDRQ</sequence>
<feature type="compositionally biased region" description="Acidic residues" evidence="1">
    <location>
        <begin position="165"/>
        <end position="174"/>
    </location>
</feature>
<dbReference type="AlphaFoldDB" id="A0A9E7KKT1"/>
<keyword evidence="3" id="KW-1185">Reference proteome</keyword>
<feature type="compositionally biased region" description="Low complexity" evidence="1">
    <location>
        <begin position="69"/>
        <end position="79"/>
    </location>
</feature>
<evidence type="ECO:0000313" key="3">
    <source>
        <dbReference type="Proteomes" id="UP001055439"/>
    </source>
</evidence>
<proteinExistence type="predicted"/>
<dbReference type="Proteomes" id="UP001055439">
    <property type="component" value="Chromosome 7"/>
</dbReference>
<feature type="compositionally biased region" description="Basic and acidic residues" evidence="1">
    <location>
        <begin position="1"/>
        <end position="17"/>
    </location>
</feature>
<name>A0A9E7KKT1_9LILI</name>
<evidence type="ECO:0000256" key="1">
    <source>
        <dbReference type="SAM" id="MobiDB-lite"/>
    </source>
</evidence>
<feature type="compositionally biased region" description="Gly residues" evidence="1">
    <location>
        <begin position="80"/>
        <end position="95"/>
    </location>
</feature>